<dbReference type="RefSeq" id="WP_073153969.1">
    <property type="nucleotide sequence ID" value="NZ_FQVL01000002.1"/>
</dbReference>
<evidence type="ECO:0000313" key="2">
    <source>
        <dbReference type="Proteomes" id="UP000184476"/>
    </source>
</evidence>
<keyword evidence="2" id="KW-1185">Reference proteome</keyword>
<sequence>MEWRVEQQVLEWKPRRFVIAGYTGRNQRAVKKHIEELKELGVPAPRTVPMLYDITPELLTQQQEISVVRNDGSGEAEVALLRINGDWYLGLASDHTDRILEAESIQKSKQVCAKPIAKDLWPLARIRAYWDELQLTSWVTVDQQEQLYQSGTLAEFLPPEQLWTIVNERGYASEEMVLLCGTLALIDGDFRYGEAFRAELYDPRRDETIKLQYQVRLLKDAEED</sequence>
<evidence type="ECO:0008006" key="3">
    <source>
        <dbReference type="Google" id="ProtNLM"/>
    </source>
</evidence>
<dbReference type="Pfam" id="PF11010">
    <property type="entry name" value="DUF2848"/>
    <property type="match status" value="1"/>
</dbReference>
<name>A0A1M4VJE5_9BACL</name>
<dbReference type="STRING" id="112248.SAMN05444392_102392"/>
<dbReference type="EMBL" id="FQVL01000002">
    <property type="protein sequence ID" value="SHE69099.1"/>
    <property type="molecule type" value="Genomic_DNA"/>
</dbReference>
<evidence type="ECO:0000313" key="1">
    <source>
        <dbReference type="EMBL" id="SHE69099.1"/>
    </source>
</evidence>
<dbReference type="AlphaFoldDB" id="A0A1M4VJE5"/>
<dbReference type="Proteomes" id="UP000184476">
    <property type="component" value="Unassembled WGS sequence"/>
</dbReference>
<gene>
    <name evidence="1" type="ORF">SAMN05444392_102392</name>
</gene>
<proteinExistence type="predicted"/>
<reference evidence="1 2" key="1">
    <citation type="submission" date="2016-11" db="EMBL/GenBank/DDBJ databases">
        <authorList>
            <person name="Jaros S."/>
            <person name="Januszkiewicz K."/>
            <person name="Wedrychowicz H."/>
        </authorList>
    </citation>
    <scope>NUCLEOTIDE SEQUENCE [LARGE SCALE GENOMIC DNA]</scope>
    <source>
        <strain evidence="1 2">DSM 44666</strain>
    </source>
</reference>
<dbReference type="InterPro" id="IPR021269">
    <property type="entry name" value="DUF2848"/>
</dbReference>
<accession>A0A1M4VJE5</accession>
<protein>
    <recommendedName>
        <fullName evidence="3">DUF2848 domain-containing protein</fullName>
    </recommendedName>
</protein>
<dbReference type="OrthoDB" id="9792678at2"/>
<organism evidence="1 2">
    <name type="scientific">Seinonella peptonophila</name>
    <dbReference type="NCBI Taxonomy" id="112248"/>
    <lineage>
        <taxon>Bacteria</taxon>
        <taxon>Bacillati</taxon>
        <taxon>Bacillota</taxon>
        <taxon>Bacilli</taxon>
        <taxon>Bacillales</taxon>
        <taxon>Thermoactinomycetaceae</taxon>
        <taxon>Seinonella</taxon>
    </lineage>
</organism>